<dbReference type="CDD" id="cd01012">
    <property type="entry name" value="YcaC_related"/>
    <property type="match status" value="1"/>
</dbReference>
<organism evidence="2 3">
    <name type="scientific">Ignavibacterium album (strain DSM 19864 / JCM 16511 / NBRC 101810 / Mat9-16)</name>
    <dbReference type="NCBI Taxonomy" id="945713"/>
    <lineage>
        <taxon>Bacteria</taxon>
        <taxon>Pseudomonadati</taxon>
        <taxon>Ignavibacteriota</taxon>
        <taxon>Ignavibacteria</taxon>
        <taxon>Ignavibacteriales</taxon>
        <taxon>Ignavibacteriaceae</taxon>
        <taxon>Ignavibacterium</taxon>
    </lineage>
</organism>
<keyword evidence="3" id="KW-1185">Reference proteome</keyword>
<evidence type="ECO:0000313" key="2">
    <source>
        <dbReference type="EMBL" id="AFH50011.1"/>
    </source>
</evidence>
<dbReference type="STRING" id="945713.IALB_2308"/>
<dbReference type="InterPro" id="IPR036380">
    <property type="entry name" value="Isochorismatase-like_sf"/>
</dbReference>
<dbReference type="eggNOG" id="COG1335">
    <property type="taxonomic scope" value="Bacteria"/>
</dbReference>
<dbReference type="OrthoDB" id="9789777at2"/>
<gene>
    <name evidence="2" type="ordered locus">IALB_2308</name>
</gene>
<dbReference type="HOGENOM" id="CLU_066901_0_1_10"/>
<dbReference type="SUPFAM" id="SSF52499">
    <property type="entry name" value="Isochorismatase-like hydrolases"/>
    <property type="match status" value="1"/>
</dbReference>
<reference evidence="2 3" key="1">
    <citation type="journal article" date="2012" name="Front. Microbiol.">
        <title>Complete genome of Ignavibacterium album, a metabolically versatile, flagellated, facultative anaerobe from the phylum Chlorobi.</title>
        <authorList>
            <person name="Liu Z."/>
            <person name="Frigaard N.-U."/>
            <person name="Vogl K."/>
            <person name="Iino T."/>
            <person name="Ohkuma M."/>
            <person name="Overmann J."/>
            <person name="Bryant D.A."/>
        </authorList>
    </citation>
    <scope>NUCLEOTIDE SEQUENCE [LARGE SCALE GENOMIC DNA]</scope>
    <source>
        <strain evidence="3">DSM 19864 / JCM 16511 / NBRC 101810 / Mat9-16</strain>
    </source>
</reference>
<sequence>MKRNPIILKKESTALLIIDLQEKILPVIRNVDSVIENTLKLIKGFKELQLPIYLTEQYPKGLGPTSQKILSELEGYSAIQKMSFSCFGAEELFNELRSKKLHQIVVSGVESHVCVQQTVLDLLANDFQVNVAADAVSSRREFDFMIALDRMRTLGAEITTTESILFELLEVCGTPEFKTISKIVK</sequence>
<dbReference type="InterPro" id="IPR050993">
    <property type="entry name" value="Isochorismatase_domain"/>
</dbReference>
<dbReference type="Gene3D" id="3.40.50.850">
    <property type="entry name" value="Isochorismatase-like"/>
    <property type="match status" value="1"/>
</dbReference>
<proteinExistence type="predicted"/>
<name>I0AM04_IGNAJ</name>
<evidence type="ECO:0000313" key="3">
    <source>
        <dbReference type="Proteomes" id="UP000007394"/>
    </source>
</evidence>
<protein>
    <submittedName>
        <fullName evidence="2">Amidase</fullName>
    </submittedName>
</protein>
<dbReference type="AlphaFoldDB" id="I0AM04"/>
<dbReference type="EMBL" id="CP003418">
    <property type="protein sequence ID" value="AFH50011.1"/>
    <property type="molecule type" value="Genomic_DNA"/>
</dbReference>
<dbReference type="PANTHER" id="PTHR14119">
    <property type="entry name" value="HYDROLASE"/>
    <property type="match status" value="1"/>
</dbReference>
<dbReference type="Proteomes" id="UP000007394">
    <property type="component" value="Chromosome"/>
</dbReference>
<dbReference type="PANTHER" id="PTHR14119:SF3">
    <property type="entry name" value="ISOCHORISMATASE DOMAIN-CONTAINING PROTEIN 2"/>
    <property type="match status" value="1"/>
</dbReference>
<accession>I0AM04</accession>
<dbReference type="Pfam" id="PF00857">
    <property type="entry name" value="Isochorismatase"/>
    <property type="match status" value="1"/>
</dbReference>
<evidence type="ECO:0000259" key="1">
    <source>
        <dbReference type="Pfam" id="PF00857"/>
    </source>
</evidence>
<dbReference type="KEGG" id="ial:IALB_2308"/>
<dbReference type="InterPro" id="IPR000868">
    <property type="entry name" value="Isochorismatase-like_dom"/>
</dbReference>
<feature type="domain" description="Isochorismatase-like" evidence="1">
    <location>
        <begin position="13"/>
        <end position="163"/>
    </location>
</feature>
<dbReference type="PATRIC" id="fig|945713.3.peg.2315"/>
<dbReference type="RefSeq" id="WP_014561160.1">
    <property type="nucleotide sequence ID" value="NC_017464.1"/>
</dbReference>